<gene>
    <name evidence="3" type="ORF">FA09DRAFT_161535</name>
</gene>
<feature type="compositionally biased region" description="Basic and acidic residues" evidence="1">
    <location>
        <begin position="166"/>
        <end position="176"/>
    </location>
</feature>
<evidence type="ECO:0000313" key="3">
    <source>
        <dbReference type="EMBL" id="PWN94866.1"/>
    </source>
</evidence>
<dbReference type="AlphaFoldDB" id="A0A316Z0N3"/>
<dbReference type="STRING" id="58919.A0A316Z0N3"/>
<feature type="compositionally biased region" description="Pro residues" evidence="1">
    <location>
        <begin position="354"/>
        <end position="368"/>
    </location>
</feature>
<evidence type="ECO:0000256" key="1">
    <source>
        <dbReference type="SAM" id="MobiDB-lite"/>
    </source>
</evidence>
<feature type="compositionally biased region" description="Basic and acidic residues" evidence="1">
    <location>
        <begin position="338"/>
        <end position="352"/>
    </location>
</feature>
<feature type="compositionally biased region" description="Low complexity" evidence="1">
    <location>
        <begin position="35"/>
        <end position="46"/>
    </location>
</feature>
<dbReference type="OrthoDB" id="166375at2759"/>
<keyword evidence="4" id="KW-1185">Reference proteome</keyword>
<dbReference type="InterPro" id="IPR004343">
    <property type="entry name" value="Plus-3_dom"/>
</dbReference>
<feature type="compositionally biased region" description="Acidic residues" evidence="1">
    <location>
        <begin position="69"/>
        <end position="92"/>
    </location>
</feature>
<reference evidence="3 4" key="1">
    <citation type="journal article" date="2018" name="Mol. Biol. Evol.">
        <title>Broad Genomic Sampling Reveals a Smut Pathogenic Ancestry of the Fungal Clade Ustilaginomycotina.</title>
        <authorList>
            <person name="Kijpornyongpan T."/>
            <person name="Mondo S.J."/>
            <person name="Barry K."/>
            <person name="Sandor L."/>
            <person name="Lee J."/>
            <person name="Lipzen A."/>
            <person name="Pangilinan J."/>
            <person name="LaButti K."/>
            <person name="Hainaut M."/>
            <person name="Henrissat B."/>
            <person name="Grigoriev I.V."/>
            <person name="Spatafora J.W."/>
            <person name="Aime M.C."/>
        </authorList>
    </citation>
    <scope>NUCLEOTIDE SEQUENCE [LARGE SCALE GENOMIC DNA]</scope>
    <source>
        <strain evidence="3 4">MCA 4186</strain>
    </source>
</reference>
<feature type="domain" description="Plus3" evidence="2">
    <location>
        <begin position="182"/>
        <end position="320"/>
    </location>
</feature>
<feature type="region of interest" description="Disordered" evidence="1">
    <location>
        <begin position="1"/>
        <end position="178"/>
    </location>
</feature>
<organism evidence="3 4">
    <name type="scientific">Tilletiopsis washingtonensis</name>
    <dbReference type="NCBI Taxonomy" id="58919"/>
    <lineage>
        <taxon>Eukaryota</taxon>
        <taxon>Fungi</taxon>
        <taxon>Dikarya</taxon>
        <taxon>Basidiomycota</taxon>
        <taxon>Ustilaginomycotina</taxon>
        <taxon>Exobasidiomycetes</taxon>
        <taxon>Entylomatales</taxon>
        <taxon>Entylomatales incertae sedis</taxon>
        <taxon>Tilletiopsis</taxon>
    </lineage>
</organism>
<feature type="compositionally biased region" description="Acidic residues" evidence="1">
    <location>
        <begin position="147"/>
        <end position="158"/>
    </location>
</feature>
<protein>
    <recommendedName>
        <fullName evidence="2">Plus3 domain-containing protein</fullName>
    </recommendedName>
</protein>
<feature type="compositionally biased region" description="Basic and acidic residues" evidence="1">
    <location>
        <begin position="393"/>
        <end position="411"/>
    </location>
</feature>
<dbReference type="Proteomes" id="UP000245946">
    <property type="component" value="Unassembled WGS sequence"/>
</dbReference>
<dbReference type="SMART" id="SM00719">
    <property type="entry name" value="Plus3"/>
    <property type="match status" value="1"/>
</dbReference>
<dbReference type="GeneID" id="37266785"/>
<feature type="compositionally biased region" description="Basic residues" evidence="1">
    <location>
        <begin position="47"/>
        <end position="64"/>
    </location>
</feature>
<dbReference type="PROSITE" id="PS51360">
    <property type="entry name" value="PLUS3"/>
    <property type="match status" value="1"/>
</dbReference>
<feature type="compositionally biased region" description="Low complexity" evidence="1">
    <location>
        <begin position="425"/>
        <end position="449"/>
    </location>
</feature>
<proteinExistence type="predicted"/>
<dbReference type="InterPro" id="IPR036128">
    <property type="entry name" value="Plus3-like_sf"/>
</dbReference>
<evidence type="ECO:0000313" key="4">
    <source>
        <dbReference type="Proteomes" id="UP000245946"/>
    </source>
</evidence>
<accession>A0A316Z0N3</accession>
<dbReference type="EMBL" id="KZ819308">
    <property type="protein sequence ID" value="PWN94866.1"/>
    <property type="molecule type" value="Genomic_DNA"/>
</dbReference>
<sequence>MPEIARETELAARREELSKRQQASALAALYRSQQAASGRGAPSGGAKKAKKPAPKKKPAKKARRKTSDDESSEEESDEDEEEEEEPESEYEEADRRKTGRLRKSIGASADKSAKLQELSRKRKARASGGNARDEAPGRRRGDRSSSEDSEDESEEEEEPRSSKVVGEGREAKRIAAKEPWTMPSRETLNRCRVTRDEVAKVLFKKGFEAAMIGAVVRVSRLDDRKRQIYRTYEVSRCKKGDNYYDLGDGRAFTSVEIWCTFGAETHGPFQLSQISNSAITEDEHSRYARVQEALWQTKKRHGPSDEAVQDAYDTWLAFVDRLVLDQAEALKMVRDRQENRAAFEKQQGERKAALPPPGAPPGPPPGAPPGSSARQGNASPVKGAYDGLMVADLNERNRKAEKERMAEVERRAALAKRAALGIAANAASRPGSGAATPANGASASGASASKSEHVRPVENAISQSAQDIDVDLGDF</sequence>
<dbReference type="SUPFAM" id="SSF159042">
    <property type="entry name" value="Plus3-like"/>
    <property type="match status" value="1"/>
</dbReference>
<dbReference type="Gene3D" id="3.90.70.200">
    <property type="entry name" value="Plus-3 domain"/>
    <property type="match status" value="1"/>
</dbReference>
<dbReference type="Pfam" id="PF03126">
    <property type="entry name" value="Plus-3"/>
    <property type="match status" value="1"/>
</dbReference>
<dbReference type="GO" id="GO:0003677">
    <property type="term" value="F:DNA binding"/>
    <property type="evidence" value="ECO:0007669"/>
    <property type="project" value="InterPro"/>
</dbReference>
<feature type="region of interest" description="Disordered" evidence="1">
    <location>
        <begin position="338"/>
        <end position="411"/>
    </location>
</feature>
<dbReference type="RefSeq" id="XP_025595145.1">
    <property type="nucleotide sequence ID" value="XM_025739239.1"/>
</dbReference>
<feature type="compositionally biased region" description="Basic and acidic residues" evidence="1">
    <location>
        <begin position="1"/>
        <end position="19"/>
    </location>
</feature>
<evidence type="ECO:0000259" key="2">
    <source>
        <dbReference type="PROSITE" id="PS51360"/>
    </source>
</evidence>
<feature type="compositionally biased region" description="Basic and acidic residues" evidence="1">
    <location>
        <begin position="131"/>
        <end position="146"/>
    </location>
</feature>
<name>A0A316Z0N3_9BASI</name>
<feature type="region of interest" description="Disordered" evidence="1">
    <location>
        <begin position="425"/>
        <end position="475"/>
    </location>
</feature>